<keyword evidence="1" id="KW-0812">Transmembrane</keyword>
<keyword evidence="1" id="KW-0472">Membrane</keyword>
<protein>
    <submittedName>
        <fullName evidence="2">Uncharacterized protein</fullName>
    </submittedName>
</protein>
<organism evidence="2">
    <name type="scientific">Paraprevotella clara</name>
    <dbReference type="NCBI Taxonomy" id="454154"/>
    <lineage>
        <taxon>Bacteria</taxon>
        <taxon>Pseudomonadati</taxon>
        <taxon>Bacteroidota</taxon>
        <taxon>Bacteroidia</taxon>
        <taxon>Bacteroidales</taxon>
        <taxon>Prevotellaceae</taxon>
        <taxon>Paraprevotella</taxon>
    </lineage>
</organism>
<gene>
    <name evidence="2" type="ORF">PCLFYP37_02626</name>
</gene>
<evidence type="ECO:0000256" key="1">
    <source>
        <dbReference type="SAM" id="Phobius"/>
    </source>
</evidence>
<feature type="transmembrane region" description="Helical" evidence="1">
    <location>
        <begin position="21"/>
        <end position="44"/>
    </location>
</feature>
<sequence length="45" mass="5283">MRKSICAKRKINRLRLIFRLAQNDFTLSSLVVLSWLFCFLGFGYG</sequence>
<name>A0A6N3E823_9BACT</name>
<dbReference type="AlphaFoldDB" id="A0A6N3E823"/>
<keyword evidence="1" id="KW-1133">Transmembrane helix</keyword>
<reference evidence="2" key="1">
    <citation type="submission" date="2019-11" db="EMBL/GenBank/DDBJ databases">
        <authorList>
            <person name="Feng L."/>
        </authorList>
    </citation>
    <scope>NUCLEOTIDE SEQUENCE</scope>
    <source>
        <strain evidence="2">PclaraLFYP37</strain>
    </source>
</reference>
<evidence type="ECO:0000313" key="2">
    <source>
        <dbReference type="EMBL" id="VYU36024.1"/>
    </source>
</evidence>
<accession>A0A6N3E823</accession>
<proteinExistence type="predicted"/>
<dbReference type="EMBL" id="CACRUT010000015">
    <property type="protein sequence ID" value="VYU36024.1"/>
    <property type="molecule type" value="Genomic_DNA"/>
</dbReference>